<feature type="domain" description="Helicase C-terminal" evidence="3">
    <location>
        <begin position="230"/>
        <end position="375"/>
    </location>
</feature>
<name>A0A1F8FWH7_9BACT</name>
<dbReference type="Pfam" id="PF00271">
    <property type="entry name" value="Helicase_C"/>
    <property type="match status" value="1"/>
</dbReference>
<evidence type="ECO:0000259" key="3">
    <source>
        <dbReference type="PROSITE" id="PS51194"/>
    </source>
</evidence>
<dbReference type="InterPro" id="IPR001650">
    <property type="entry name" value="Helicase_C-like"/>
</dbReference>
<evidence type="ECO:0000259" key="2">
    <source>
        <dbReference type="PROSITE" id="PS51192"/>
    </source>
</evidence>
<evidence type="ECO:0000256" key="1">
    <source>
        <dbReference type="SAM" id="MobiDB-lite"/>
    </source>
</evidence>
<dbReference type="PANTHER" id="PTHR47396">
    <property type="entry name" value="TYPE I RESTRICTION ENZYME ECOKI R PROTEIN"/>
    <property type="match status" value="1"/>
</dbReference>
<feature type="region of interest" description="Disordered" evidence="1">
    <location>
        <begin position="637"/>
        <end position="663"/>
    </location>
</feature>
<evidence type="ECO:0000313" key="5">
    <source>
        <dbReference type="Proteomes" id="UP000178117"/>
    </source>
</evidence>
<dbReference type="GO" id="GO:0003677">
    <property type="term" value="F:DNA binding"/>
    <property type="evidence" value="ECO:0007669"/>
    <property type="project" value="InterPro"/>
</dbReference>
<dbReference type="InterPro" id="IPR027417">
    <property type="entry name" value="P-loop_NTPase"/>
</dbReference>
<dbReference type="GO" id="GO:0005829">
    <property type="term" value="C:cytosol"/>
    <property type="evidence" value="ECO:0007669"/>
    <property type="project" value="TreeGrafter"/>
</dbReference>
<dbReference type="EMBL" id="MGJZ01000018">
    <property type="protein sequence ID" value="OGN17040.1"/>
    <property type="molecule type" value="Genomic_DNA"/>
</dbReference>
<organism evidence="4 5">
    <name type="scientific">Candidatus Yanofskybacteria bacterium RIFCSPHIGHO2_02_FULL_50_12</name>
    <dbReference type="NCBI Taxonomy" id="1802685"/>
    <lineage>
        <taxon>Bacteria</taxon>
        <taxon>Candidatus Yanofskyibacteriota</taxon>
    </lineage>
</organism>
<dbReference type="AlphaFoldDB" id="A0A1F8FWH7"/>
<accession>A0A1F8FWH7</accession>
<dbReference type="InterPro" id="IPR050742">
    <property type="entry name" value="Helicase_Restrict-Modif_Enz"/>
</dbReference>
<comment type="caution">
    <text evidence="4">The sequence shown here is derived from an EMBL/GenBank/DDBJ whole genome shotgun (WGS) entry which is preliminary data.</text>
</comment>
<dbReference type="InterPro" id="IPR028229">
    <property type="entry name" value="Integrase_rpt"/>
</dbReference>
<dbReference type="SUPFAM" id="SSF52540">
    <property type="entry name" value="P-loop containing nucleoside triphosphate hydrolases"/>
    <property type="match status" value="1"/>
</dbReference>
<protein>
    <submittedName>
        <fullName evidence="4">Uncharacterized protein</fullName>
    </submittedName>
</protein>
<evidence type="ECO:0000313" key="4">
    <source>
        <dbReference type="EMBL" id="OGN17040.1"/>
    </source>
</evidence>
<dbReference type="PROSITE" id="PS51192">
    <property type="entry name" value="HELICASE_ATP_BIND_1"/>
    <property type="match status" value="1"/>
</dbReference>
<dbReference type="PANTHER" id="PTHR47396:SF1">
    <property type="entry name" value="ATP-DEPENDENT HELICASE IRC3-RELATED"/>
    <property type="match status" value="1"/>
</dbReference>
<dbReference type="InterPro" id="IPR014001">
    <property type="entry name" value="Helicase_ATP-bd"/>
</dbReference>
<dbReference type="Pfam" id="PF04851">
    <property type="entry name" value="ResIII"/>
    <property type="match status" value="1"/>
</dbReference>
<dbReference type="InterPro" id="IPR006935">
    <property type="entry name" value="Helicase/UvrB_N"/>
</dbReference>
<dbReference type="GO" id="GO:0016787">
    <property type="term" value="F:hydrolase activity"/>
    <property type="evidence" value="ECO:0007669"/>
    <property type="project" value="InterPro"/>
</dbReference>
<sequence>MKMTKRTPWNYQRPVISKATHALRTDGKALVVMATGLGKTLTSAWTMKRIGKLPGLFLVHNNAILSKARDKEYASVFPNLTFGTFNGQTKEIEGADIVFATLQTMHNHLEEFGPRYFKWLVFDESHHAHAQTYRKVVEYFKCLKLAMTATPDRMDRKDIRELFGKEIAEVSLEEAIAKRWLPPIEYHLMSDDSLNERYLRDIAKRVLGNGERIPLEQVKKRLFVKKREKKIAQIVRAHKQKTVVFCQNIRRADEFSKLLTNSSVYHSRRTRSENEDALQKLENGSVQRLCAVNAFNEGVDIPDIGLVVFARTTESETVFRQQMGRGLRPGKHKLLVLDFVANIDRIRMVKNLVDKIERRKGPGGGGSPQEMLVVSGRKFRFTFTKQIMTILQVADRLEAELYHTWQEASRVAQQLGIRSKPEYSKRYTDDARLPSRPADYSGFPGFPIFLGRRGRIYATWQEAGKAAQKLGISSSKEYPSKYKQDMCLPSRPADTYKDFPGFRVFIGKEKKERPYLTWQTASEAAISLGITSSLNYRKKCKQNLRLPNYPGRFYRDFPGWKAFLETRVYPTWKQASRAAIKLGIKTPEEYVLRFKEDRRLRRMVKRLYPDFPGWNDFLAIKSKDRFYPSWRSATKAARRSGIRNQREYPKKYKRDPKLPSNPRQHYADWPGWLAFLGTKRGK</sequence>
<feature type="domain" description="Helicase ATP-binding" evidence="2">
    <location>
        <begin position="20"/>
        <end position="169"/>
    </location>
</feature>
<dbReference type="STRING" id="1802685.A3C88_02470"/>
<dbReference type="SMART" id="SM00487">
    <property type="entry name" value="DEXDc"/>
    <property type="match status" value="1"/>
</dbReference>
<dbReference type="PROSITE" id="PS51194">
    <property type="entry name" value="HELICASE_CTER"/>
    <property type="match status" value="1"/>
</dbReference>
<gene>
    <name evidence="4" type="ORF">A3C88_02470</name>
</gene>
<dbReference type="GO" id="GO:0005524">
    <property type="term" value="F:ATP binding"/>
    <property type="evidence" value="ECO:0007669"/>
    <property type="project" value="InterPro"/>
</dbReference>
<proteinExistence type="predicted"/>
<reference evidence="4 5" key="1">
    <citation type="journal article" date="2016" name="Nat. Commun.">
        <title>Thousands of microbial genomes shed light on interconnected biogeochemical processes in an aquifer system.</title>
        <authorList>
            <person name="Anantharaman K."/>
            <person name="Brown C.T."/>
            <person name="Hug L.A."/>
            <person name="Sharon I."/>
            <person name="Castelle C.J."/>
            <person name="Probst A.J."/>
            <person name="Thomas B.C."/>
            <person name="Singh A."/>
            <person name="Wilkins M.J."/>
            <person name="Karaoz U."/>
            <person name="Brodie E.L."/>
            <person name="Williams K.H."/>
            <person name="Hubbard S.S."/>
            <person name="Banfield J.F."/>
        </authorList>
    </citation>
    <scope>NUCLEOTIDE SEQUENCE [LARGE SCALE GENOMIC DNA]</scope>
</reference>
<dbReference type="SMART" id="SM00490">
    <property type="entry name" value="HELICc"/>
    <property type="match status" value="1"/>
</dbReference>
<dbReference type="Pfam" id="PF14882">
    <property type="entry name" value="INT_rpt"/>
    <property type="match status" value="5"/>
</dbReference>
<dbReference type="Proteomes" id="UP000178117">
    <property type="component" value="Unassembled WGS sequence"/>
</dbReference>
<dbReference type="Gene3D" id="3.40.50.300">
    <property type="entry name" value="P-loop containing nucleotide triphosphate hydrolases"/>
    <property type="match status" value="2"/>
</dbReference>